<sequence>MSNLSSASAALLFKQFRELTDPKKGVPSFHITLQNDNIYTWNVGVMVLNEDSVYHGGYFNAQMIFPLDYPFKPPQFRFVPSIFHPNVYKDGRLCISILHTSGDATTGEPDGETWSPAQSVESVLISIVSLLEDPNTDSPANVDASILWRKDRAVYNERVLKEVEDSKKNIPEDFIMPTGNSATAYVAPKNHIKEDDIVDEDFWYESADSMEEDDEEDDDDDNLSFDDEDDEMDS</sequence>
<evidence type="ECO:0000256" key="6">
    <source>
        <dbReference type="RuleBase" id="RU362109"/>
    </source>
</evidence>
<accession>A0A1E3PHT3</accession>
<evidence type="ECO:0000256" key="2">
    <source>
        <dbReference type="ARBA" id="ARBA00022741"/>
    </source>
</evidence>
<evidence type="ECO:0000256" key="3">
    <source>
        <dbReference type="ARBA" id="ARBA00022786"/>
    </source>
</evidence>
<dbReference type="PROSITE" id="PS00183">
    <property type="entry name" value="UBC_1"/>
    <property type="match status" value="1"/>
</dbReference>
<keyword evidence="2 6" id="KW-0547">Nucleotide-binding</keyword>
<evidence type="ECO:0000259" key="8">
    <source>
        <dbReference type="PROSITE" id="PS50127"/>
    </source>
</evidence>
<dbReference type="SUPFAM" id="SSF54495">
    <property type="entry name" value="UBC-like"/>
    <property type="match status" value="1"/>
</dbReference>
<dbReference type="InterPro" id="IPR000608">
    <property type="entry name" value="UBC"/>
</dbReference>
<keyword evidence="4 6" id="KW-0067">ATP-binding</keyword>
<keyword evidence="1" id="KW-0808">Transferase</keyword>
<evidence type="ECO:0000256" key="5">
    <source>
        <dbReference type="PROSITE-ProRule" id="PRU10133"/>
    </source>
</evidence>
<dbReference type="GO" id="GO:0005524">
    <property type="term" value="F:ATP binding"/>
    <property type="evidence" value="ECO:0007669"/>
    <property type="project" value="UniProtKB-UniRule"/>
</dbReference>
<dbReference type="Proteomes" id="UP000095009">
    <property type="component" value="Unassembled WGS sequence"/>
</dbReference>
<dbReference type="Pfam" id="PF00179">
    <property type="entry name" value="UQ_con"/>
    <property type="match status" value="1"/>
</dbReference>
<organism evidence="9 10">
    <name type="scientific">Nadsonia fulvescens var. elongata DSM 6958</name>
    <dbReference type="NCBI Taxonomy" id="857566"/>
    <lineage>
        <taxon>Eukaryota</taxon>
        <taxon>Fungi</taxon>
        <taxon>Dikarya</taxon>
        <taxon>Ascomycota</taxon>
        <taxon>Saccharomycotina</taxon>
        <taxon>Dipodascomycetes</taxon>
        <taxon>Dipodascales</taxon>
        <taxon>Dipodascales incertae sedis</taxon>
        <taxon>Nadsonia</taxon>
    </lineage>
</organism>
<feature type="active site" description="Glycyl thioester intermediate" evidence="5">
    <location>
        <position position="94"/>
    </location>
</feature>
<dbReference type="PROSITE" id="PS50127">
    <property type="entry name" value="UBC_2"/>
    <property type="match status" value="1"/>
</dbReference>
<evidence type="ECO:0000256" key="1">
    <source>
        <dbReference type="ARBA" id="ARBA00022679"/>
    </source>
</evidence>
<dbReference type="FunFam" id="3.10.110.10:FF:000051">
    <property type="entry name" value="ubiquitin-conjugating enzyme E2 R2-like"/>
    <property type="match status" value="1"/>
</dbReference>
<dbReference type="PANTHER" id="PTHR24067">
    <property type="entry name" value="UBIQUITIN-CONJUGATING ENZYME E2"/>
    <property type="match status" value="1"/>
</dbReference>
<name>A0A1E3PHT3_9ASCO</name>
<feature type="domain" description="UBC core" evidence="8">
    <location>
        <begin position="7"/>
        <end position="168"/>
    </location>
</feature>
<comment type="similarity">
    <text evidence="6">Belongs to the ubiquitin-conjugating enzyme family.</text>
</comment>
<dbReference type="STRING" id="857566.A0A1E3PHT3"/>
<evidence type="ECO:0000313" key="9">
    <source>
        <dbReference type="EMBL" id="ODQ64427.1"/>
    </source>
</evidence>
<dbReference type="InterPro" id="IPR016135">
    <property type="entry name" value="UBQ-conjugating_enzyme/RWD"/>
</dbReference>
<dbReference type="InterPro" id="IPR023313">
    <property type="entry name" value="UBQ-conjugating_AS"/>
</dbReference>
<keyword evidence="3 6" id="KW-0833">Ubl conjugation pathway</keyword>
<feature type="region of interest" description="Disordered" evidence="7">
    <location>
        <begin position="197"/>
        <end position="234"/>
    </location>
</feature>
<evidence type="ECO:0000256" key="4">
    <source>
        <dbReference type="ARBA" id="ARBA00022840"/>
    </source>
</evidence>
<dbReference type="Gene3D" id="3.10.110.10">
    <property type="entry name" value="Ubiquitin Conjugating Enzyme"/>
    <property type="match status" value="1"/>
</dbReference>
<dbReference type="GO" id="GO:0016874">
    <property type="term" value="F:ligase activity"/>
    <property type="evidence" value="ECO:0007669"/>
    <property type="project" value="UniProtKB-KW"/>
</dbReference>
<evidence type="ECO:0000256" key="7">
    <source>
        <dbReference type="SAM" id="MobiDB-lite"/>
    </source>
</evidence>
<dbReference type="EMBL" id="KV454412">
    <property type="protein sequence ID" value="ODQ64427.1"/>
    <property type="molecule type" value="Genomic_DNA"/>
</dbReference>
<reference evidence="9 10" key="1">
    <citation type="journal article" date="2016" name="Proc. Natl. Acad. Sci. U.S.A.">
        <title>Comparative genomics of biotechnologically important yeasts.</title>
        <authorList>
            <person name="Riley R."/>
            <person name="Haridas S."/>
            <person name="Wolfe K.H."/>
            <person name="Lopes M.R."/>
            <person name="Hittinger C.T."/>
            <person name="Goeker M."/>
            <person name="Salamov A.A."/>
            <person name="Wisecaver J.H."/>
            <person name="Long T.M."/>
            <person name="Calvey C.H."/>
            <person name="Aerts A.L."/>
            <person name="Barry K.W."/>
            <person name="Choi C."/>
            <person name="Clum A."/>
            <person name="Coughlan A.Y."/>
            <person name="Deshpande S."/>
            <person name="Douglass A.P."/>
            <person name="Hanson S.J."/>
            <person name="Klenk H.-P."/>
            <person name="LaButti K.M."/>
            <person name="Lapidus A."/>
            <person name="Lindquist E.A."/>
            <person name="Lipzen A.M."/>
            <person name="Meier-Kolthoff J.P."/>
            <person name="Ohm R.A."/>
            <person name="Otillar R.P."/>
            <person name="Pangilinan J.L."/>
            <person name="Peng Y."/>
            <person name="Rokas A."/>
            <person name="Rosa C.A."/>
            <person name="Scheuner C."/>
            <person name="Sibirny A.A."/>
            <person name="Slot J.C."/>
            <person name="Stielow J.B."/>
            <person name="Sun H."/>
            <person name="Kurtzman C.P."/>
            <person name="Blackwell M."/>
            <person name="Grigoriev I.V."/>
            <person name="Jeffries T.W."/>
        </authorList>
    </citation>
    <scope>NUCLEOTIDE SEQUENCE [LARGE SCALE GENOMIC DNA]</scope>
    <source>
        <strain evidence="9 10">DSM 6958</strain>
    </source>
</reference>
<keyword evidence="9" id="KW-0436">Ligase</keyword>
<evidence type="ECO:0000313" key="10">
    <source>
        <dbReference type="Proteomes" id="UP000095009"/>
    </source>
</evidence>
<protein>
    <submittedName>
        <fullName evidence="9">Ubiquitin-conjugating enzyme and catalytic subunit of SCF ubiquitin-protein ligase complex</fullName>
    </submittedName>
</protein>
<dbReference type="GO" id="GO:0016740">
    <property type="term" value="F:transferase activity"/>
    <property type="evidence" value="ECO:0007669"/>
    <property type="project" value="UniProtKB-KW"/>
</dbReference>
<gene>
    <name evidence="9" type="ORF">NADFUDRAFT_52753</name>
</gene>
<keyword evidence="10" id="KW-1185">Reference proteome</keyword>
<proteinExistence type="inferred from homology"/>
<dbReference type="AlphaFoldDB" id="A0A1E3PHT3"/>
<dbReference type="InterPro" id="IPR050113">
    <property type="entry name" value="Ub_conjugating_enzyme"/>
</dbReference>
<dbReference type="OrthoDB" id="19692at2759"/>
<dbReference type="SMART" id="SM00212">
    <property type="entry name" value="UBCc"/>
    <property type="match status" value="1"/>
</dbReference>
<dbReference type="CDD" id="cd23811">
    <property type="entry name" value="UBCc_ScCDC34-like"/>
    <property type="match status" value="1"/>
</dbReference>